<accession>A0A6A6SCS6</accession>
<gene>
    <name evidence="2" type="ORF">P280DRAFT_531790</name>
</gene>
<dbReference type="Proteomes" id="UP000799753">
    <property type="component" value="Unassembled WGS sequence"/>
</dbReference>
<name>A0A6A6SCS6_9PLEO</name>
<protein>
    <submittedName>
        <fullName evidence="2">Uncharacterized protein</fullName>
    </submittedName>
</protein>
<organism evidence="2 3">
    <name type="scientific">Massarina eburnea CBS 473.64</name>
    <dbReference type="NCBI Taxonomy" id="1395130"/>
    <lineage>
        <taxon>Eukaryota</taxon>
        <taxon>Fungi</taxon>
        <taxon>Dikarya</taxon>
        <taxon>Ascomycota</taxon>
        <taxon>Pezizomycotina</taxon>
        <taxon>Dothideomycetes</taxon>
        <taxon>Pleosporomycetidae</taxon>
        <taxon>Pleosporales</taxon>
        <taxon>Massarineae</taxon>
        <taxon>Massarinaceae</taxon>
        <taxon>Massarina</taxon>
    </lineage>
</organism>
<sequence length="178" mass="19641">MGQCNIFTPSVKCHGTVYMVDGKIHGIDESLCIATNGTWIGNNGTCIANSVKVVEDKIYGIIEDQCNILNGTWNGNDSACVSTAARFRVRSENTLLLQNADVHLAEMSARDNTAMDKIHLFVAMFLLVSAIVVMAGLRLQKMRHPVRVQASRDIKTDLFKDKAMLNDGFEEVLTNDFS</sequence>
<keyword evidence="3" id="KW-1185">Reference proteome</keyword>
<dbReference type="AlphaFoldDB" id="A0A6A6SCS6"/>
<keyword evidence="1" id="KW-0812">Transmembrane</keyword>
<keyword evidence="1" id="KW-1133">Transmembrane helix</keyword>
<evidence type="ECO:0000313" key="2">
    <source>
        <dbReference type="EMBL" id="KAF2645579.1"/>
    </source>
</evidence>
<keyword evidence="1" id="KW-0472">Membrane</keyword>
<dbReference type="EMBL" id="MU006777">
    <property type="protein sequence ID" value="KAF2645579.1"/>
    <property type="molecule type" value="Genomic_DNA"/>
</dbReference>
<evidence type="ECO:0000256" key="1">
    <source>
        <dbReference type="SAM" id="Phobius"/>
    </source>
</evidence>
<proteinExistence type="predicted"/>
<reference evidence="2" key="1">
    <citation type="journal article" date="2020" name="Stud. Mycol.">
        <title>101 Dothideomycetes genomes: a test case for predicting lifestyles and emergence of pathogens.</title>
        <authorList>
            <person name="Haridas S."/>
            <person name="Albert R."/>
            <person name="Binder M."/>
            <person name="Bloem J."/>
            <person name="Labutti K."/>
            <person name="Salamov A."/>
            <person name="Andreopoulos B."/>
            <person name="Baker S."/>
            <person name="Barry K."/>
            <person name="Bills G."/>
            <person name="Bluhm B."/>
            <person name="Cannon C."/>
            <person name="Castanera R."/>
            <person name="Culley D."/>
            <person name="Daum C."/>
            <person name="Ezra D."/>
            <person name="Gonzalez J."/>
            <person name="Henrissat B."/>
            <person name="Kuo A."/>
            <person name="Liang C."/>
            <person name="Lipzen A."/>
            <person name="Lutzoni F."/>
            <person name="Magnuson J."/>
            <person name="Mondo S."/>
            <person name="Nolan M."/>
            <person name="Ohm R."/>
            <person name="Pangilinan J."/>
            <person name="Park H.-J."/>
            <person name="Ramirez L."/>
            <person name="Alfaro M."/>
            <person name="Sun H."/>
            <person name="Tritt A."/>
            <person name="Yoshinaga Y."/>
            <person name="Zwiers L.-H."/>
            <person name="Turgeon B."/>
            <person name="Goodwin S."/>
            <person name="Spatafora J."/>
            <person name="Crous P."/>
            <person name="Grigoriev I."/>
        </authorList>
    </citation>
    <scope>NUCLEOTIDE SEQUENCE</scope>
    <source>
        <strain evidence="2">CBS 473.64</strain>
    </source>
</reference>
<dbReference type="OrthoDB" id="10664986at2759"/>
<evidence type="ECO:0000313" key="3">
    <source>
        <dbReference type="Proteomes" id="UP000799753"/>
    </source>
</evidence>
<feature type="transmembrane region" description="Helical" evidence="1">
    <location>
        <begin position="118"/>
        <end position="137"/>
    </location>
</feature>